<dbReference type="PANTHER" id="PTHR11802:SF190">
    <property type="entry name" value="PHEROMONE-PROCESSING CARBOXYPEPTIDASE KEX1"/>
    <property type="match status" value="1"/>
</dbReference>
<evidence type="ECO:0000256" key="12">
    <source>
        <dbReference type="ARBA" id="ARBA00023136"/>
    </source>
</evidence>
<feature type="chain" id="PRO_5012949683" description="Carboxypeptidase" evidence="15">
    <location>
        <begin position="16"/>
        <end position="463"/>
    </location>
</feature>
<dbReference type="PROSITE" id="PS00131">
    <property type="entry name" value="CARBOXYPEPT_SER_SER"/>
    <property type="match status" value="1"/>
</dbReference>
<evidence type="ECO:0000256" key="11">
    <source>
        <dbReference type="ARBA" id="ARBA00023034"/>
    </source>
</evidence>
<dbReference type="InterPro" id="IPR018202">
    <property type="entry name" value="Ser_caboxypep_ser_AS"/>
</dbReference>
<dbReference type="OrthoDB" id="443318at2759"/>
<comment type="similarity">
    <text evidence="3 14">Belongs to the peptidase S10 family.</text>
</comment>
<feature type="non-terminal residue" evidence="16">
    <location>
        <position position="463"/>
    </location>
</feature>
<evidence type="ECO:0000256" key="3">
    <source>
        <dbReference type="ARBA" id="ARBA00009431"/>
    </source>
</evidence>
<dbReference type="EC" id="3.4.16.-" evidence="14"/>
<keyword evidence="4 14" id="KW-0121">Carboxypeptidase</keyword>
<dbReference type="Gene3D" id="3.40.50.1820">
    <property type="entry name" value="alpha/beta hydrolase"/>
    <property type="match status" value="1"/>
</dbReference>
<evidence type="ECO:0000256" key="8">
    <source>
        <dbReference type="ARBA" id="ARBA00022729"/>
    </source>
</evidence>
<dbReference type="GO" id="GO:0006508">
    <property type="term" value="P:proteolysis"/>
    <property type="evidence" value="ECO:0007669"/>
    <property type="project" value="UniProtKB-KW"/>
</dbReference>
<evidence type="ECO:0000256" key="1">
    <source>
        <dbReference type="ARBA" id="ARBA00001003"/>
    </source>
</evidence>
<evidence type="ECO:0000256" key="5">
    <source>
        <dbReference type="ARBA" id="ARBA00022670"/>
    </source>
</evidence>
<dbReference type="Proteomes" id="UP000094112">
    <property type="component" value="Unassembled WGS sequence"/>
</dbReference>
<evidence type="ECO:0000256" key="15">
    <source>
        <dbReference type="SAM" id="SignalP"/>
    </source>
</evidence>
<dbReference type="InterPro" id="IPR029058">
    <property type="entry name" value="AB_hydrolase_fold"/>
</dbReference>
<evidence type="ECO:0000256" key="6">
    <source>
        <dbReference type="ARBA" id="ARBA00022692"/>
    </source>
</evidence>
<dbReference type="EMBL" id="KV454213">
    <property type="protein sequence ID" value="ODQ57683.1"/>
    <property type="molecule type" value="Genomic_DNA"/>
</dbReference>
<dbReference type="PANTHER" id="PTHR11802">
    <property type="entry name" value="SERINE PROTEASE FAMILY S10 SERINE CARBOXYPEPTIDASE"/>
    <property type="match status" value="1"/>
</dbReference>
<dbReference type="InterPro" id="IPR001563">
    <property type="entry name" value="Peptidase_S10"/>
</dbReference>
<evidence type="ECO:0000256" key="10">
    <source>
        <dbReference type="ARBA" id="ARBA00022989"/>
    </source>
</evidence>
<evidence type="ECO:0000256" key="7">
    <source>
        <dbReference type="ARBA" id="ARBA00022703"/>
    </source>
</evidence>
<dbReference type="GO" id="GO:0004185">
    <property type="term" value="F:serine-type carboxypeptidase activity"/>
    <property type="evidence" value="ECO:0007669"/>
    <property type="project" value="UniProtKB-UniRule"/>
</dbReference>
<dbReference type="GeneID" id="30199489"/>
<dbReference type="RefSeq" id="XP_019036890.1">
    <property type="nucleotide sequence ID" value="XM_019182243.1"/>
</dbReference>
<dbReference type="PRINTS" id="PR00724">
    <property type="entry name" value="CRBOXYPTASEC"/>
</dbReference>
<dbReference type="SUPFAM" id="SSF53474">
    <property type="entry name" value="alpha/beta-Hydrolases"/>
    <property type="match status" value="1"/>
</dbReference>
<dbReference type="AlphaFoldDB" id="A0A1E3NX18"/>
<accession>A0A1E3NX18</accession>
<protein>
    <recommendedName>
        <fullName evidence="14">Carboxypeptidase</fullName>
        <ecNumber evidence="14">3.4.16.-</ecNumber>
    </recommendedName>
</protein>
<gene>
    <name evidence="16" type="ORF">WICANDRAFT_34852</name>
</gene>
<keyword evidence="13" id="KW-0325">Glycoprotein</keyword>
<keyword evidence="12" id="KW-0472">Membrane</keyword>
<keyword evidence="6" id="KW-0812">Transmembrane</keyword>
<comment type="subcellular location">
    <subcellularLocation>
        <location evidence="2">Golgi apparatus</location>
        <location evidence="2">trans-Golgi network membrane</location>
        <topology evidence="2">Single-pass type I membrane protein</topology>
    </subcellularLocation>
</comment>
<evidence type="ECO:0000256" key="14">
    <source>
        <dbReference type="RuleBase" id="RU361156"/>
    </source>
</evidence>
<dbReference type="GO" id="GO:0005802">
    <property type="term" value="C:trans-Golgi network"/>
    <property type="evidence" value="ECO:0007669"/>
    <property type="project" value="EnsemblFungi"/>
</dbReference>
<keyword evidence="8 15" id="KW-0732">Signal</keyword>
<sequence>MRLPLLLFLITGVLPSPIDIPSKQFIVEDLPGIDQIPKDERPIMYSGHLELNSTIDENYFFWKFIKPSTQFNRTIFWLNGGPGCSSMDGALMESGPFRVDENENLYMNKGSWHEVANLVFVDQPGGTGFSITKDYDKDLIRVGEDFVVFLEKYFQVFPEDLNNEIFISGESYAGQYIPFIADTIFKSDKEFAKNLKGLIIGNGWIAPNIQSLSYIPYLLDVGILHTSDEFMPRLLKQQEHCQNLVNNPVNDDKFSIYECENILTRILQYTRDKKAPKDQQCINMYDIGLKDSYPSCGMNWPPDLKYVQPYLQKDQVVESLNLNVSRVKKWRECDGDVSKFLKNKKIKPSFNLFPSLLEKVEIMLFNGGHDIICNNYGVLDLINKLHWGGSTGFSPDTEEFIWKYNDELTGSVKTSKNLTFVDVYNSSHMVPFDLPEKSRGVFDLFVKNFDIIDKDGSSFIQTP</sequence>
<evidence type="ECO:0000313" key="17">
    <source>
        <dbReference type="Proteomes" id="UP000094112"/>
    </source>
</evidence>
<dbReference type="PROSITE" id="PS00560">
    <property type="entry name" value="CARBOXYPEPT_SER_HIS"/>
    <property type="match status" value="1"/>
</dbReference>
<dbReference type="Pfam" id="PF00450">
    <property type="entry name" value="Peptidase_S10"/>
    <property type="match status" value="1"/>
</dbReference>
<evidence type="ECO:0000313" key="16">
    <source>
        <dbReference type="EMBL" id="ODQ57683.1"/>
    </source>
</evidence>
<evidence type="ECO:0000256" key="4">
    <source>
        <dbReference type="ARBA" id="ARBA00022645"/>
    </source>
</evidence>
<dbReference type="GO" id="GO:0006915">
    <property type="term" value="P:apoptotic process"/>
    <property type="evidence" value="ECO:0007669"/>
    <property type="project" value="UniProtKB-KW"/>
</dbReference>
<keyword evidence="9 14" id="KW-0378">Hydrolase</keyword>
<keyword evidence="11" id="KW-0333">Golgi apparatus</keyword>
<dbReference type="STRING" id="683960.A0A1E3NX18"/>
<keyword evidence="10" id="KW-1133">Transmembrane helix</keyword>
<keyword evidence="7" id="KW-0053">Apoptosis</keyword>
<evidence type="ECO:0000256" key="13">
    <source>
        <dbReference type="ARBA" id="ARBA00023180"/>
    </source>
</evidence>
<keyword evidence="5 14" id="KW-0645">Protease</keyword>
<evidence type="ECO:0000256" key="2">
    <source>
        <dbReference type="ARBA" id="ARBA00004393"/>
    </source>
</evidence>
<evidence type="ECO:0000256" key="9">
    <source>
        <dbReference type="ARBA" id="ARBA00022801"/>
    </source>
</evidence>
<dbReference type="InterPro" id="IPR033124">
    <property type="entry name" value="Ser_caboxypep_his_AS"/>
</dbReference>
<name>A0A1E3NX18_WICAA</name>
<proteinExistence type="inferred from homology"/>
<reference evidence="16 17" key="1">
    <citation type="journal article" date="2016" name="Proc. Natl. Acad. Sci. U.S.A.">
        <title>Comparative genomics of biotechnologically important yeasts.</title>
        <authorList>
            <person name="Riley R."/>
            <person name="Haridas S."/>
            <person name="Wolfe K.H."/>
            <person name="Lopes M.R."/>
            <person name="Hittinger C.T."/>
            <person name="Goeker M."/>
            <person name="Salamov A.A."/>
            <person name="Wisecaver J.H."/>
            <person name="Long T.M."/>
            <person name="Calvey C.H."/>
            <person name="Aerts A.L."/>
            <person name="Barry K.W."/>
            <person name="Choi C."/>
            <person name="Clum A."/>
            <person name="Coughlan A.Y."/>
            <person name="Deshpande S."/>
            <person name="Douglass A.P."/>
            <person name="Hanson S.J."/>
            <person name="Klenk H.-P."/>
            <person name="LaButti K.M."/>
            <person name="Lapidus A."/>
            <person name="Lindquist E.A."/>
            <person name="Lipzen A.M."/>
            <person name="Meier-Kolthoff J.P."/>
            <person name="Ohm R.A."/>
            <person name="Otillar R.P."/>
            <person name="Pangilinan J.L."/>
            <person name="Peng Y."/>
            <person name="Rokas A."/>
            <person name="Rosa C.A."/>
            <person name="Scheuner C."/>
            <person name="Sibirny A.A."/>
            <person name="Slot J.C."/>
            <person name="Stielow J.B."/>
            <person name="Sun H."/>
            <person name="Kurtzman C.P."/>
            <person name="Blackwell M."/>
            <person name="Grigoriev I.V."/>
            <person name="Jeffries T.W."/>
        </authorList>
    </citation>
    <scope>NUCLEOTIDE SEQUENCE [LARGE SCALE GENOMIC DNA]</scope>
    <source>
        <strain evidence="17">ATCC 58044 / CBS 1984 / NCYC 433 / NRRL Y-366-8</strain>
    </source>
</reference>
<comment type="catalytic activity">
    <reaction evidence="1">
        <text>Preferential release of a C-terminal arginine or lysine residue.</text>
        <dbReference type="EC" id="3.4.16.6"/>
    </reaction>
</comment>
<keyword evidence="17" id="KW-1185">Reference proteome</keyword>
<organism evidence="16 17">
    <name type="scientific">Wickerhamomyces anomalus (strain ATCC 58044 / CBS 1984 / NCYC 433 / NRRL Y-366-8)</name>
    <name type="common">Yeast</name>
    <name type="synonym">Hansenula anomala</name>
    <dbReference type="NCBI Taxonomy" id="683960"/>
    <lineage>
        <taxon>Eukaryota</taxon>
        <taxon>Fungi</taxon>
        <taxon>Dikarya</taxon>
        <taxon>Ascomycota</taxon>
        <taxon>Saccharomycotina</taxon>
        <taxon>Saccharomycetes</taxon>
        <taxon>Phaffomycetales</taxon>
        <taxon>Wickerhamomycetaceae</taxon>
        <taxon>Wickerhamomyces</taxon>
    </lineage>
</organism>
<feature type="signal peptide" evidence="15">
    <location>
        <begin position="1"/>
        <end position="15"/>
    </location>
</feature>